<dbReference type="GO" id="GO:0016758">
    <property type="term" value="F:hexosyltransferase activity"/>
    <property type="evidence" value="ECO:0007669"/>
    <property type="project" value="UniProtKB-ARBA"/>
</dbReference>
<dbReference type="InterPro" id="IPR050426">
    <property type="entry name" value="Glycosyltransferase_28"/>
</dbReference>
<evidence type="ECO:0000259" key="4">
    <source>
        <dbReference type="Pfam" id="PF06722"/>
    </source>
</evidence>
<dbReference type="InterPro" id="IPR048284">
    <property type="entry name" value="EryCIII-like_N"/>
</dbReference>
<evidence type="ECO:0000313" key="6">
    <source>
        <dbReference type="EMBL" id="MBB5850568.1"/>
    </source>
</evidence>
<evidence type="ECO:0000259" key="5">
    <source>
        <dbReference type="Pfam" id="PF21036"/>
    </source>
</evidence>
<dbReference type="InterPro" id="IPR002213">
    <property type="entry name" value="UDP_glucos_trans"/>
</dbReference>
<organism evidence="6 7">
    <name type="scientific">Amycolatopsis umgeniensis</name>
    <dbReference type="NCBI Taxonomy" id="336628"/>
    <lineage>
        <taxon>Bacteria</taxon>
        <taxon>Bacillati</taxon>
        <taxon>Actinomycetota</taxon>
        <taxon>Actinomycetes</taxon>
        <taxon>Pseudonocardiales</taxon>
        <taxon>Pseudonocardiaceae</taxon>
        <taxon>Amycolatopsis</taxon>
    </lineage>
</organism>
<feature type="domain" description="Erythromycin biosynthesis protein CIII-like C-terminal" evidence="4">
    <location>
        <begin position="252"/>
        <end position="376"/>
    </location>
</feature>
<keyword evidence="3 6" id="KW-0808">Transferase</keyword>
<dbReference type="GO" id="GO:0017000">
    <property type="term" value="P:antibiotic biosynthetic process"/>
    <property type="evidence" value="ECO:0007669"/>
    <property type="project" value="UniProtKB-ARBA"/>
</dbReference>
<keyword evidence="7" id="KW-1185">Reference proteome</keyword>
<evidence type="ECO:0000256" key="3">
    <source>
        <dbReference type="ARBA" id="ARBA00022679"/>
    </source>
</evidence>
<dbReference type="PANTHER" id="PTHR48050:SF13">
    <property type="entry name" value="STEROL 3-BETA-GLUCOSYLTRANSFERASE UGT80A2"/>
    <property type="match status" value="1"/>
</dbReference>
<evidence type="ECO:0000256" key="2">
    <source>
        <dbReference type="ARBA" id="ARBA00022676"/>
    </source>
</evidence>
<name>A0A841AWR6_9PSEU</name>
<reference evidence="6 7" key="1">
    <citation type="submission" date="2020-08" db="EMBL/GenBank/DDBJ databases">
        <title>Sequencing the genomes of 1000 actinobacteria strains.</title>
        <authorList>
            <person name="Klenk H.-P."/>
        </authorList>
    </citation>
    <scope>NUCLEOTIDE SEQUENCE [LARGE SCALE GENOMIC DNA]</scope>
    <source>
        <strain evidence="6 7">DSM 45272</strain>
    </source>
</reference>
<dbReference type="InterPro" id="IPR010610">
    <property type="entry name" value="EryCIII-like_C"/>
</dbReference>
<proteinExistence type="inferred from homology"/>
<dbReference type="Proteomes" id="UP000580861">
    <property type="component" value="Unassembled WGS sequence"/>
</dbReference>
<dbReference type="EMBL" id="JACHMX010000001">
    <property type="protein sequence ID" value="MBB5850568.1"/>
    <property type="molecule type" value="Genomic_DNA"/>
</dbReference>
<evidence type="ECO:0000313" key="7">
    <source>
        <dbReference type="Proteomes" id="UP000580861"/>
    </source>
</evidence>
<protein>
    <submittedName>
        <fullName evidence="6">UDP:flavonoid glycosyltransferase YjiC (YdhE family)</fullName>
    </submittedName>
</protein>
<feature type="domain" description="Erythromycin biosynthesis protein CIII-like N-terminal" evidence="5">
    <location>
        <begin position="24"/>
        <end position="149"/>
    </location>
</feature>
<comment type="similarity">
    <text evidence="1">Belongs to the glycosyltransferase 28 family.</text>
</comment>
<dbReference type="CDD" id="cd03784">
    <property type="entry name" value="GT1_Gtf-like"/>
    <property type="match status" value="1"/>
</dbReference>
<dbReference type="Pfam" id="PF21036">
    <property type="entry name" value="EryCIII-like_N"/>
    <property type="match status" value="1"/>
</dbReference>
<dbReference type="Gene3D" id="3.40.50.2000">
    <property type="entry name" value="Glycogen Phosphorylase B"/>
    <property type="match status" value="2"/>
</dbReference>
<accession>A0A841AWR6</accession>
<comment type="caution">
    <text evidence="6">The sequence shown here is derived from an EMBL/GenBank/DDBJ whole genome shotgun (WGS) entry which is preliminary data.</text>
</comment>
<dbReference type="SUPFAM" id="SSF53756">
    <property type="entry name" value="UDP-Glycosyltransferase/glycogen phosphorylase"/>
    <property type="match status" value="1"/>
</dbReference>
<dbReference type="Pfam" id="PF06722">
    <property type="entry name" value="EryCIII-like_C"/>
    <property type="match status" value="1"/>
</dbReference>
<keyword evidence="2" id="KW-0328">Glycosyltransferase</keyword>
<dbReference type="GO" id="GO:0008194">
    <property type="term" value="F:UDP-glycosyltransferase activity"/>
    <property type="evidence" value="ECO:0007669"/>
    <property type="project" value="InterPro"/>
</dbReference>
<dbReference type="AlphaFoldDB" id="A0A841AWR6"/>
<evidence type="ECO:0000256" key="1">
    <source>
        <dbReference type="ARBA" id="ARBA00006962"/>
    </source>
</evidence>
<gene>
    <name evidence="6" type="ORF">HDA45_000655</name>
</gene>
<dbReference type="PANTHER" id="PTHR48050">
    <property type="entry name" value="STEROL 3-BETA-GLUCOSYLTRANSFERASE"/>
    <property type="match status" value="1"/>
</dbReference>
<sequence>MMRLFFSAGSGYSHIAPLLPLASAARERGHDVVFATGPNAVEHPRASGFQTIGVGGTVDEAAARQAWGKYSPSELAAMSPDEKLAYVVTVMAETGAGPRVDGMLAAVREHRPDLVIAGAAEFAAPAAAAIAGLPYVVHGIGPPKATAIMAGGWRALDPIVRRFGLDRFPDHETVPYLDIWPEALRPRGVAWDHPVRLPVRPEGVLPAAGNRPEVLEGLPHERTVYVTAGTSHNTRLGVLETMISALHGEGVNVVATIGRDGDRARFGSQPDSVRIENFLPQQRILPYVDAIVCHAGAGTVLGSLAHGVPLVVSPLATDQFDMAAQVVEARAGVLAENGIRDAVRTVLADSAYRDSAGTLAERIAAMPEPATILDHLPKYATNV</sequence>